<evidence type="ECO:0000313" key="4">
    <source>
        <dbReference type="Proteomes" id="UP000322699"/>
    </source>
</evidence>
<dbReference type="AlphaFoldDB" id="A0A5B1C923"/>
<dbReference type="OrthoDB" id="9780488at2"/>
<dbReference type="EMBL" id="VRLW01000001">
    <property type="protein sequence ID" value="KAA1257627.1"/>
    <property type="molecule type" value="Genomic_DNA"/>
</dbReference>
<proteinExistence type="predicted"/>
<dbReference type="RefSeq" id="WP_084422638.1">
    <property type="nucleotide sequence ID" value="NZ_LWSK01000048.1"/>
</dbReference>
<dbReference type="Pfam" id="PF10105">
    <property type="entry name" value="DUF2344"/>
    <property type="match status" value="1"/>
</dbReference>
<evidence type="ECO:0000256" key="1">
    <source>
        <dbReference type="SAM" id="MobiDB-lite"/>
    </source>
</evidence>
<sequence>MSDRVQNDAAETQTESAPDTEPALNTEPAPDTEPALRIRYRIRFGKTGLLRWISHRDLATLWERLVRRASLKLSMTEGFHPKPRIAFPSALALGVESLDEVVEIELAEDLSPADLLKRLVDDNQPGLTICSVRKLPEGFGKAQLDRSDYVVSVPTGDSFQVDWVAVQTQIDKLMATPSVSIQRKKKTQKFDIPANMKTIEIAADSDGTKTLNLTINNPQGAVLKPTDVLDLLGLDDWIEAGATITRIRVHLQKEYDNTETEHYACSGDVPITHA</sequence>
<organism evidence="3 4">
    <name type="scientific">Rubripirellula obstinata</name>
    <dbReference type="NCBI Taxonomy" id="406547"/>
    <lineage>
        <taxon>Bacteria</taxon>
        <taxon>Pseudomonadati</taxon>
        <taxon>Planctomycetota</taxon>
        <taxon>Planctomycetia</taxon>
        <taxon>Pirellulales</taxon>
        <taxon>Pirellulaceae</taxon>
        <taxon>Rubripirellula</taxon>
    </lineage>
</organism>
<dbReference type="Proteomes" id="UP000322699">
    <property type="component" value="Unassembled WGS sequence"/>
</dbReference>
<dbReference type="NCBIfam" id="TIGR03936">
    <property type="entry name" value="sam_1_link_chp"/>
    <property type="match status" value="1"/>
</dbReference>
<name>A0A5B1C923_9BACT</name>
<evidence type="ECO:0000259" key="2">
    <source>
        <dbReference type="Pfam" id="PF10105"/>
    </source>
</evidence>
<feature type="domain" description="DUF2344" evidence="2">
    <location>
        <begin position="39"/>
        <end position="225"/>
    </location>
</feature>
<protein>
    <recommendedName>
        <fullName evidence="2">DUF2344 domain-containing protein</fullName>
    </recommendedName>
</protein>
<comment type="caution">
    <text evidence="3">The sequence shown here is derived from an EMBL/GenBank/DDBJ whole genome shotgun (WGS) entry which is preliminary data.</text>
</comment>
<dbReference type="InterPro" id="IPR018768">
    <property type="entry name" value="DUF2344"/>
</dbReference>
<evidence type="ECO:0000313" key="3">
    <source>
        <dbReference type="EMBL" id="KAA1257627.1"/>
    </source>
</evidence>
<gene>
    <name evidence="3" type="ORF">LF1_01150</name>
</gene>
<feature type="region of interest" description="Disordered" evidence="1">
    <location>
        <begin position="1"/>
        <end position="32"/>
    </location>
</feature>
<reference evidence="3 4" key="1">
    <citation type="submission" date="2019-08" db="EMBL/GenBank/DDBJ databases">
        <title>Deep-cultivation of Planctomycetes and their phenomic and genomic characterization uncovers novel biology.</title>
        <authorList>
            <person name="Wiegand S."/>
            <person name="Jogler M."/>
            <person name="Boedeker C."/>
            <person name="Pinto D."/>
            <person name="Vollmers J."/>
            <person name="Rivas-Marin E."/>
            <person name="Kohn T."/>
            <person name="Peeters S.H."/>
            <person name="Heuer A."/>
            <person name="Rast P."/>
            <person name="Oberbeckmann S."/>
            <person name="Bunk B."/>
            <person name="Jeske O."/>
            <person name="Meyerdierks A."/>
            <person name="Storesund J.E."/>
            <person name="Kallscheuer N."/>
            <person name="Luecker S."/>
            <person name="Lage O.M."/>
            <person name="Pohl T."/>
            <person name="Merkel B.J."/>
            <person name="Hornburger P."/>
            <person name="Mueller R.-W."/>
            <person name="Bruemmer F."/>
            <person name="Labrenz M."/>
            <person name="Spormann A.M."/>
            <person name="Op Den Camp H."/>
            <person name="Overmann J."/>
            <person name="Amann R."/>
            <person name="Jetten M.S.M."/>
            <person name="Mascher T."/>
            <person name="Medema M.H."/>
            <person name="Devos D.P."/>
            <person name="Kaster A.-K."/>
            <person name="Ovreas L."/>
            <person name="Rohde M."/>
            <person name="Galperin M.Y."/>
            <person name="Jogler C."/>
        </authorList>
    </citation>
    <scope>NUCLEOTIDE SEQUENCE [LARGE SCALE GENOMIC DNA]</scope>
    <source>
        <strain evidence="3 4">LF1</strain>
    </source>
</reference>
<accession>A0A5B1C923</accession>
<keyword evidence="4" id="KW-1185">Reference proteome</keyword>